<dbReference type="EMBL" id="MN850570">
    <property type="protein sequence ID" value="QHR65438.1"/>
    <property type="molecule type" value="Genomic_DNA"/>
</dbReference>
<reference evidence="2" key="1">
    <citation type="submission" date="2019-12" db="EMBL/GenBank/DDBJ databases">
        <authorList>
            <person name="Olsen N.S."/>
            <person name="Junco L.M.F."/>
            <person name="Kot W."/>
            <person name="Hansen L.H."/>
        </authorList>
    </citation>
    <scope>NUCLEOTIDE SEQUENCE [LARGE SCALE GENOMIC DNA]</scope>
</reference>
<name>A0A6B9WNR8_9CAUD</name>
<evidence type="ECO:0000313" key="2">
    <source>
        <dbReference type="Proteomes" id="UP000464219"/>
    </source>
</evidence>
<gene>
    <name evidence="1" type="ORF">mellemsur_37</name>
</gene>
<sequence>MRELEPGEVIVYDEPRDMCMVIKSRSEKVEMSYDMFFTLKKMIENMLMERVNEQIETLASQCRGT</sequence>
<dbReference type="Proteomes" id="UP000464219">
    <property type="component" value="Segment"/>
</dbReference>
<proteinExistence type="predicted"/>
<protein>
    <submittedName>
        <fullName evidence="1">Uncharacterized protein</fullName>
    </submittedName>
</protein>
<keyword evidence="2" id="KW-1185">Reference proteome</keyword>
<evidence type="ECO:0000313" key="1">
    <source>
        <dbReference type="EMBL" id="QHR65438.1"/>
    </source>
</evidence>
<accession>A0A6B9WNR8</accession>
<organism evidence="1 2">
    <name type="scientific">Escherichia phage mellemsur</name>
    <dbReference type="NCBI Taxonomy" id="2696418"/>
    <lineage>
        <taxon>Viruses</taxon>
        <taxon>Duplodnaviria</taxon>
        <taxon>Heunggongvirae</taxon>
        <taxon>Uroviricota</taxon>
        <taxon>Caudoviricetes</taxon>
        <taxon>Autographivirales</taxon>
        <taxon>Autoscriptoviridae</taxon>
        <taxon>Stentvirinae</taxon>
        <taxon>Bonnellvirus</taxon>
        <taxon>Bonnellvirus mellemsur</taxon>
    </lineage>
</organism>